<accession>A0ABT0S2P5</accession>
<dbReference type="InterPro" id="IPR012347">
    <property type="entry name" value="Ferritin-like"/>
</dbReference>
<protein>
    <submittedName>
        <fullName evidence="3">DUF4142 domain-containing protein</fullName>
    </submittedName>
</protein>
<evidence type="ECO:0000256" key="1">
    <source>
        <dbReference type="SAM" id="MobiDB-lite"/>
    </source>
</evidence>
<organism evidence="3 4">
    <name type="scientific">Sphingomonas hankyongi</name>
    <dbReference type="NCBI Taxonomy" id="2908209"/>
    <lineage>
        <taxon>Bacteria</taxon>
        <taxon>Pseudomonadati</taxon>
        <taxon>Pseudomonadota</taxon>
        <taxon>Alphaproteobacteria</taxon>
        <taxon>Sphingomonadales</taxon>
        <taxon>Sphingomonadaceae</taxon>
        <taxon>Sphingomonas</taxon>
    </lineage>
</organism>
<dbReference type="Gene3D" id="1.20.1260.10">
    <property type="match status" value="1"/>
</dbReference>
<dbReference type="PANTHER" id="PTHR38593:SF1">
    <property type="entry name" value="BLR2558 PROTEIN"/>
    <property type="match status" value="1"/>
</dbReference>
<dbReference type="RefSeq" id="WP_249831552.1">
    <property type="nucleotide sequence ID" value="NZ_JAMGBE010000002.1"/>
</dbReference>
<comment type="caution">
    <text evidence="3">The sequence shown here is derived from an EMBL/GenBank/DDBJ whole genome shotgun (WGS) entry which is preliminary data.</text>
</comment>
<dbReference type="EMBL" id="JAMGBE010000002">
    <property type="protein sequence ID" value="MCL6730096.1"/>
    <property type="molecule type" value="Genomic_DNA"/>
</dbReference>
<dbReference type="PROSITE" id="PS51257">
    <property type="entry name" value="PROKAR_LIPOPROTEIN"/>
    <property type="match status" value="1"/>
</dbReference>
<dbReference type="Proteomes" id="UP001165342">
    <property type="component" value="Unassembled WGS sequence"/>
</dbReference>
<reference evidence="3" key="1">
    <citation type="submission" date="2022-05" db="EMBL/GenBank/DDBJ databases">
        <authorList>
            <person name="Jo J.-H."/>
            <person name="Im W.-T."/>
        </authorList>
    </citation>
    <scope>NUCLEOTIDE SEQUENCE</scope>
    <source>
        <strain evidence="3">SE220</strain>
    </source>
</reference>
<evidence type="ECO:0000259" key="2">
    <source>
        <dbReference type="Pfam" id="PF13628"/>
    </source>
</evidence>
<evidence type="ECO:0000313" key="4">
    <source>
        <dbReference type="Proteomes" id="UP001165342"/>
    </source>
</evidence>
<name>A0ABT0S2P5_9SPHN</name>
<gene>
    <name evidence="3" type="ORF">LZ538_08535</name>
</gene>
<feature type="domain" description="DUF4142" evidence="2">
    <location>
        <begin position="52"/>
        <end position="181"/>
    </location>
</feature>
<dbReference type="PANTHER" id="PTHR38593">
    <property type="entry name" value="BLR2558 PROTEIN"/>
    <property type="match status" value="1"/>
</dbReference>
<evidence type="ECO:0000313" key="3">
    <source>
        <dbReference type="EMBL" id="MCL6730096.1"/>
    </source>
</evidence>
<sequence>MHMVSKTGFILSGALLGLAACDRAENPATTISKPVAERASRATPKPIRPAPSSTDFVARAAAIDLFEIQSAKLALERSGRGSVRDFATMEIQAHQGTSAQLALAGRRLNLLPARALTPEYSARLEELSASSSFDLTYKNQQLAVHQQALALHQAYAVRGASPTLRPVASAAVPLIQRHLRLLRYL</sequence>
<dbReference type="Pfam" id="PF13628">
    <property type="entry name" value="DUF4142"/>
    <property type="match status" value="1"/>
</dbReference>
<proteinExistence type="predicted"/>
<keyword evidence="4" id="KW-1185">Reference proteome</keyword>
<dbReference type="InterPro" id="IPR025419">
    <property type="entry name" value="DUF4142"/>
</dbReference>
<feature type="region of interest" description="Disordered" evidence="1">
    <location>
        <begin position="31"/>
        <end position="52"/>
    </location>
</feature>